<evidence type="ECO:0000313" key="3">
    <source>
        <dbReference type="EMBL" id="RZS36907.1"/>
    </source>
</evidence>
<evidence type="ECO:0000256" key="1">
    <source>
        <dbReference type="ARBA" id="ARBA00006817"/>
    </source>
</evidence>
<gene>
    <name evidence="3" type="ORF">EV193_106141</name>
</gene>
<proteinExistence type="inferred from homology"/>
<dbReference type="Pfam" id="PF08327">
    <property type="entry name" value="AHSA1"/>
    <property type="match status" value="1"/>
</dbReference>
<reference evidence="3 4" key="1">
    <citation type="submission" date="2019-02" db="EMBL/GenBank/DDBJ databases">
        <title>Genomic Encyclopedia of Type Strains, Phase IV (KMG-IV): sequencing the most valuable type-strain genomes for metagenomic binning, comparative biology and taxonomic classification.</title>
        <authorList>
            <person name="Goeker M."/>
        </authorList>
    </citation>
    <scope>NUCLEOTIDE SEQUENCE [LARGE SCALE GENOMIC DNA]</scope>
    <source>
        <strain evidence="3 4">DSM 101727</strain>
    </source>
</reference>
<dbReference type="InterPro" id="IPR023393">
    <property type="entry name" value="START-like_dom_sf"/>
</dbReference>
<dbReference type="CDD" id="cd08898">
    <property type="entry name" value="SRPBCC_CalC_Aha1-like_5"/>
    <property type="match status" value="1"/>
</dbReference>
<sequence>MNTDRIEREIVIDAPVQRVWQVVTQADHLGRWFGDAGAEVDLRPGGALVLRWKEFGTGHHRVESVEPPTYFAFRGSITPDATDVDDNSTLVEFFLTPQGESTVVRVVESGFDGLALPAGERARYREGNVDGWRIKGDELRDYVAALVS</sequence>
<comment type="caution">
    <text evidence="3">The sequence shown here is derived from an EMBL/GenBank/DDBJ whole genome shotgun (WGS) entry which is preliminary data.</text>
</comment>
<dbReference type="Gene3D" id="3.30.530.20">
    <property type="match status" value="1"/>
</dbReference>
<feature type="domain" description="Activator of Hsp90 ATPase homologue 1/2-like C-terminal" evidence="2">
    <location>
        <begin position="13"/>
        <end position="143"/>
    </location>
</feature>
<organism evidence="3 4">
    <name type="scientific">Herbihabitans rhizosphaerae</name>
    <dbReference type="NCBI Taxonomy" id="1872711"/>
    <lineage>
        <taxon>Bacteria</taxon>
        <taxon>Bacillati</taxon>
        <taxon>Actinomycetota</taxon>
        <taxon>Actinomycetes</taxon>
        <taxon>Pseudonocardiales</taxon>
        <taxon>Pseudonocardiaceae</taxon>
        <taxon>Herbihabitans</taxon>
    </lineage>
</organism>
<dbReference type="InterPro" id="IPR013538">
    <property type="entry name" value="ASHA1/2-like_C"/>
</dbReference>
<dbReference type="RefSeq" id="WP_130345532.1">
    <property type="nucleotide sequence ID" value="NZ_SGWQ01000006.1"/>
</dbReference>
<dbReference type="Proteomes" id="UP000294257">
    <property type="component" value="Unassembled WGS sequence"/>
</dbReference>
<evidence type="ECO:0000313" key="4">
    <source>
        <dbReference type="Proteomes" id="UP000294257"/>
    </source>
</evidence>
<dbReference type="OrthoDB" id="9803476at2"/>
<protein>
    <submittedName>
        <fullName evidence="3">Uncharacterized protein YndB with AHSA1/START domain</fullName>
    </submittedName>
</protein>
<dbReference type="EMBL" id="SGWQ01000006">
    <property type="protein sequence ID" value="RZS36907.1"/>
    <property type="molecule type" value="Genomic_DNA"/>
</dbReference>
<comment type="similarity">
    <text evidence="1">Belongs to the AHA1 family.</text>
</comment>
<evidence type="ECO:0000259" key="2">
    <source>
        <dbReference type="Pfam" id="PF08327"/>
    </source>
</evidence>
<dbReference type="SUPFAM" id="SSF55961">
    <property type="entry name" value="Bet v1-like"/>
    <property type="match status" value="1"/>
</dbReference>
<dbReference type="AlphaFoldDB" id="A0A4Q7KL02"/>
<accession>A0A4Q7KL02</accession>
<name>A0A4Q7KL02_9PSEU</name>
<keyword evidence="4" id="KW-1185">Reference proteome</keyword>